<evidence type="ECO:0000256" key="2">
    <source>
        <dbReference type="SAM" id="SignalP"/>
    </source>
</evidence>
<gene>
    <name evidence="3" type="ordered locus">TASI_0819</name>
</gene>
<dbReference type="RefSeq" id="WP_014111485.1">
    <property type="nucleotide sequence ID" value="NC_016043.1"/>
</dbReference>
<dbReference type="EMBL" id="CP003059">
    <property type="protein sequence ID" value="AEP36589.1"/>
    <property type="molecule type" value="Genomic_DNA"/>
</dbReference>
<feature type="signal peptide" evidence="2">
    <location>
        <begin position="1"/>
        <end position="21"/>
    </location>
</feature>
<evidence type="ECO:0000256" key="1">
    <source>
        <dbReference type="SAM" id="MobiDB-lite"/>
    </source>
</evidence>
<protein>
    <recommendedName>
        <fullName evidence="5">Lipoprotein</fullName>
    </recommendedName>
</protein>
<accession>G4QB48</accession>
<dbReference type="AlphaFoldDB" id="G4QB48"/>
<evidence type="ECO:0000313" key="4">
    <source>
        <dbReference type="Proteomes" id="UP000009284"/>
    </source>
</evidence>
<proteinExistence type="predicted"/>
<feature type="chain" id="PRO_5003467264" description="Lipoprotein" evidence="2">
    <location>
        <begin position="22"/>
        <end position="294"/>
    </location>
</feature>
<feature type="region of interest" description="Disordered" evidence="1">
    <location>
        <begin position="57"/>
        <end position="79"/>
    </location>
</feature>
<dbReference type="eggNOG" id="ENOG5032SIE">
    <property type="taxonomic scope" value="Bacteria"/>
</dbReference>
<keyword evidence="2" id="KW-0732">Signal</keyword>
<evidence type="ECO:0008006" key="5">
    <source>
        <dbReference type="Google" id="ProtNLM"/>
    </source>
</evidence>
<dbReference type="PROSITE" id="PS51257">
    <property type="entry name" value="PROKAR_LIPOPROTEIN"/>
    <property type="match status" value="1"/>
</dbReference>
<dbReference type="HOGENOM" id="CLU_1165351_0_0_4"/>
<dbReference type="Proteomes" id="UP000009284">
    <property type="component" value="Chromosome"/>
</dbReference>
<reference key="1">
    <citation type="submission" date="2011-09" db="EMBL/GenBank/DDBJ databases">
        <title>Genomic characterization of the Taylorella genus.</title>
        <authorList>
            <person name="Hebert L."/>
            <person name="Moumen B."/>
            <person name="Pons N."/>
            <person name="Duquesne F."/>
            <person name="Breuil M.-F."/>
            <person name="Goux D."/>
            <person name="Batto J.-M."/>
            <person name="Renault P."/>
            <person name="Laugier C."/>
            <person name="Petry S."/>
        </authorList>
    </citation>
    <scope>NUCLEOTIDE SEQUENCE</scope>
    <source>
        <strain>MCE3</strain>
    </source>
</reference>
<dbReference type="OrthoDB" id="660752at2"/>
<organism evidence="3 4">
    <name type="scientific">Taylorella asinigenitalis (strain MCE3)</name>
    <dbReference type="NCBI Taxonomy" id="1008459"/>
    <lineage>
        <taxon>Bacteria</taxon>
        <taxon>Pseudomonadati</taxon>
        <taxon>Pseudomonadota</taxon>
        <taxon>Betaproteobacteria</taxon>
        <taxon>Burkholderiales</taxon>
        <taxon>Alcaligenaceae</taxon>
        <taxon>Taylorella</taxon>
    </lineage>
</organism>
<name>G4QB48_TAYAM</name>
<evidence type="ECO:0000313" key="3">
    <source>
        <dbReference type="EMBL" id="AEP36589.1"/>
    </source>
</evidence>
<keyword evidence="4" id="KW-1185">Reference proteome</keyword>
<dbReference type="KEGG" id="tas:TASI_0819"/>
<reference evidence="3 4" key="2">
    <citation type="journal article" date="2012" name="PLoS ONE">
        <title>Genomic characterization of the taylorella genus.</title>
        <authorList>
            <person name="Hebert L."/>
            <person name="Moumen B."/>
            <person name="Pons N."/>
            <person name="Duquesne F."/>
            <person name="Breuil M.F."/>
            <person name="Goux D."/>
            <person name="Batto J.M."/>
            <person name="Laugier C."/>
            <person name="Renault P."/>
            <person name="Petry S."/>
        </authorList>
    </citation>
    <scope>NUCLEOTIDE SEQUENCE [LARGE SCALE GENOMIC DNA]</scope>
    <source>
        <strain evidence="3 4">MCE3</strain>
    </source>
</reference>
<sequence length="294" mass="34122">MFRKYKGIATLLLLLSLSACDDIKQAYNQTFHPESESQVNLEAKYAEAFARASGQAIPNEEIEQNISKDDPRYKSQKPNQSEIDELVAQITELKNKYPIDNNFDHQRLIERVKSAPNRNYLEPVVKEIQREIKAQESSPLNMSEADLKNIQSDLLKMFDGKTPFVLDNDYIYFYFNRIHLSLNDPVNKDYVDRYSYTDGVWTKNEPVKLSKYHLESLAKRRIPLTEVDFAGLSRSRDSALVKAKEVEGGKLSASTRVKVYKDNFQVWEWDIEGDRGDYEYKVNHDGTGEVFDRR</sequence>